<proteinExistence type="predicted"/>
<feature type="transmembrane region" description="Helical" evidence="1">
    <location>
        <begin position="66"/>
        <end position="86"/>
    </location>
</feature>
<dbReference type="AlphaFoldDB" id="H2J6K9"/>
<feature type="transmembrane region" description="Helical" evidence="1">
    <location>
        <begin position="98"/>
        <end position="118"/>
    </location>
</feature>
<dbReference type="RefSeq" id="WP_014296266.1">
    <property type="nucleotide sequence ID" value="NC_016751.1"/>
</dbReference>
<feature type="transmembrane region" description="Helical" evidence="1">
    <location>
        <begin position="12"/>
        <end position="31"/>
    </location>
</feature>
<organism evidence="2 3">
    <name type="scientific">Marinitoga piezophila (strain DSM 14283 / JCM 11233 / KA3)</name>
    <dbReference type="NCBI Taxonomy" id="443254"/>
    <lineage>
        <taxon>Bacteria</taxon>
        <taxon>Thermotogati</taxon>
        <taxon>Thermotogota</taxon>
        <taxon>Thermotogae</taxon>
        <taxon>Petrotogales</taxon>
        <taxon>Petrotogaceae</taxon>
        <taxon>Marinitoga</taxon>
    </lineage>
</organism>
<evidence type="ECO:0000313" key="3">
    <source>
        <dbReference type="Proteomes" id="UP000007161"/>
    </source>
</evidence>
<keyword evidence="1" id="KW-1133">Transmembrane helix</keyword>
<dbReference type="HOGENOM" id="CLU_1514687_0_0_0"/>
<keyword evidence="1" id="KW-0812">Transmembrane</keyword>
<feature type="transmembrane region" description="Helical" evidence="1">
    <location>
        <begin position="130"/>
        <end position="150"/>
    </location>
</feature>
<keyword evidence="3" id="KW-1185">Reference proteome</keyword>
<sequence length="180" mass="20761">MPNFRTHVITGIILYPLYFLLFSLIADFFSIDFISSLKVILSGFFIFVLGSDLPDVDHNFSLINKFFRILLVGIGIQIVFKISYYYDFLSFLHMRLYVLKTIYIILGILAGGIMGILFNKITKHRGKWHSPITGIFLGIILYALITKNYYSIDIESVYISTALVFGFFVHLFLDAHFKES</sequence>
<dbReference type="KEGG" id="mpz:Marpi_0764"/>
<dbReference type="eggNOG" id="COG1988">
    <property type="taxonomic scope" value="Bacteria"/>
</dbReference>
<reference evidence="3" key="2">
    <citation type="submission" date="2012-01" db="EMBL/GenBank/DDBJ databases">
        <title>Complete sequence of chromosome of Marinitoga piezophila KA3.</title>
        <authorList>
            <person name="Lucas S."/>
            <person name="Han J."/>
            <person name="Lapidus A."/>
            <person name="Cheng J.-F."/>
            <person name="Goodwin L."/>
            <person name="Pitluck S."/>
            <person name="Peters L."/>
            <person name="Mikhailova N."/>
            <person name="Teshima H."/>
            <person name="Detter J.C."/>
            <person name="Han C."/>
            <person name="Tapia R."/>
            <person name="Land M."/>
            <person name="Hauser L."/>
            <person name="Kyrpides N."/>
            <person name="Ivanova N."/>
            <person name="Pagani I."/>
            <person name="Jebbar M."/>
            <person name="Vannier P."/>
            <person name="Oger P."/>
            <person name="Cario A."/>
            <person name="Bartlett D."/>
            <person name="Noll K.M."/>
            <person name="Woyke T."/>
        </authorList>
    </citation>
    <scope>NUCLEOTIDE SEQUENCE [LARGE SCALE GENOMIC DNA]</scope>
    <source>
        <strain evidence="3">DSM 14283 / JCM 11233 / KA3</strain>
    </source>
</reference>
<feature type="transmembrane region" description="Helical" evidence="1">
    <location>
        <begin position="37"/>
        <end position="54"/>
    </location>
</feature>
<evidence type="ECO:0000256" key="1">
    <source>
        <dbReference type="SAM" id="Phobius"/>
    </source>
</evidence>
<dbReference type="Proteomes" id="UP000007161">
    <property type="component" value="Chromosome"/>
</dbReference>
<dbReference type="InterPro" id="IPR007404">
    <property type="entry name" value="YdjM-like"/>
</dbReference>
<feature type="transmembrane region" description="Helical" evidence="1">
    <location>
        <begin position="156"/>
        <end position="173"/>
    </location>
</feature>
<name>H2J6K9_MARPK</name>
<dbReference type="EMBL" id="CP003257">
    <property type="protein sequence ID" value="AEX85194.1"/>
    <property type="molecule type" value="Genomic_DNA"/>
</dbReference>
<reference evidence="2 3" key="1">
    <citation type="journal article" date="2012" name="J. Bacteriol.">
        <title>Complete Genome Sequence of the Thermophilic, Piezophilic, Heterotrophic Bacterium Marinitoga piezophila KA3.</title>
        <authorList>
            <person name="Lucas S."/>
            <person name="Han J."/>
            <person name="Lapidus A."/>
            <person name="Cheng J.F."/>
            <person name="Goodwin L.A."/>
            <person name="Pitluck S."/>
            <person name="Peters L."/>
            <person name="Mikhailova N."/>
            <person name="Teshima H."/>
            <person name="Detter J.C."/>
            <person name="Han C."/>
            <person name="Tapia R."/>
            <person name="Land M."/>
            <person name="Hauser L."/>
            <person name="Kyrpides N.C."/>
            <person name="Ivanova N."/>
            <person name="Pagani I."/>
            <person name="Vannier P."/>
            <person name="Oger P."/>
            <person name="Bartlett D.H."/>
            <person name="Noll K.M."/>
            <person name="Woyke T."/>
            <person name="Jebbar M."/>
        </authorList>
    </citation>
    <scope>NUCLEOTIDE SEQUENCE [LARGE SCALE GENOMIC DNA]</scope>
    <source>
        <strain evidence="3">DSM 14283 / JCM 11233 / KA3</strain>
    </source>
</reference>
<evidence type="ECO:0000313" key="2">
    <source>
        <dbReference type="EMBL" id="AEX85194.1"/>
    </source>
</evidence>
<accession>H2J6K9</accession>
<gene>
    <name evidence="2" type="ordered locus">Marpi_0764</name>
</gene>
<dbReference type="Pfam" id="PF04307">
    <property type="entry name" value="YdjM"/>
    <property type="match status" value="1"/>
</dbReference>
<keyword evidence="1" id="KW-0472">Membrane</keyword>
<protein>
    <submittedName>
        <fullName evidence="2">Uncharacterized protein</fullName>
    </submittedName>
</protein>